<protein>
    <submittedName>
        <fullName evidence="2">Uncharacterized protein</fullName>
    </submittedName>
</protein>
<proteinExistence type="predicted"/>
<name>A0AAP2Z9A6_9EURY</name>
<dbReference type="AlphaFoldDB" id="A0AAP2Z9A6"/>
<dbReference type="Proteomes" id="UP001321047">
    <property type="component" value="Unassembled WGS sequence"/>
</dbReference>
<organism evidence="2 3">
    <name type="scientific">Natronosalvus hydrolyticus</name>
    <dbReference type="NCBI Taxonomy" id="2979988"/>
    <lineage>
        <taxon>Archaea</taxon>
        <taxon>Methanobacteriati</taxon>
        <taxon>Methanobacteriota</taxon>
        <taxon>Stenosarchaea group</taxon>
        <taxon>Halobacteria</taxon>
        <taxon>Halobacteriales</taxon>
        <taxon>Natrialbaceae</taxon>
        <taxon>Natronosalvus</taxon>
    </lineage>
</organism>
<evidence type="ECO:0000313" key="3">
    <source>
        <dbReference type="Proteomes" id="UP001321047"/>
    </source>
</evidence>
<evidence type="ECO:0000256" key="1">
    <source>
        <dbReference type="SAM" id="Phobius"/>
    </source>
</evidence>
<sequence length="101" mass="11331">MTANDDNGADDREWPDPSPGLDLRFDRRELAVRLACSGGVFFLLVIFSRDFLAEAIPLLWPPTDPITQWSMLVMLHAFGYVVVPLFLGSIIATVLLERVLE</sequence>
<keyword evidence="3" id="KW-1185">Reference proteome</keyword>
<dbReference type="EMBL" id="JAOPJZ010000009">
    <property type="protein sequence ID" value="MCU4752718.1"/>
    <property type="molecule type" value="Genomic_DNA"/>
</dbReference>
<keyword evidence="1" id="KW-0812">Transmembrane</keyword>
<keyword evidence="1" id="KW-0472">Membrane</keyword>
<feature type="transmembrane region" description="Helical" evidence="1">
    <location>
        <begin position="69"/>
        <end position="96"/>
    </location>
</feature>
<feature type="transmembrane region" description="Helical" evidence="1">
    <location>
        <begin position="30"/>
        <end position="49"/>
    </location>
</feature>
<dbReference type="RefSeq" id="WP_342809053.1">
    <property type="nucleotide sequence ID" value="NZ_JAOPJZ010000009.1"/>
</dbReference>
<reference evidence="2 3" key="1">
    <citation type="submission" date="2022-09" db="EMBL/GenBank/DDBJ databases">
        <title>Enrichment on poylsaccharides allowed isolation of novel metabolic and taxonomic groups of Haloarchaea.</title>
        <authorList>
            <person name="Sorokin D.Y."/>
            <person name="Elcheninov A.G."/>
            <person name="Khizhniak T.V."/>
            <person name="Kolganova T.V."/>
            <person name="Kublanov I.V."/>
        </authorList>
    </citation>
    <scope>NUCLEOTIDE SEQUENCE [LARGE SCALE GENOMIC DNA]</scope>
    <source>
        <strain evidence="2 3">AArc-curdl1</strain>
    </source>
</reference>
<comment type="caution">
    <text evidence="2">The sequence shown here is derived from an EMBL/GenBank/DDBJ whole genome shotgun (WGS) entry which is preliminary data.</text>
</comment>
<accession>A0AAP2Z9A6</accession>
<gene>
    <name evidence="2" type="ORF">OB919_12155</name>
</gene>
<evidence type="ECO:0000313" key="2">
    <source>
        <dbReference type="EMBL" id="MCU4752718.1"/>
    </source>
</evidence>
<keyword evidence="1" id="KW-1133">Transmembrane helix</keyword>